<dbReference type="PANTHER" id="PTHR11481">
    <property type="entry name" value="IMMUNOGLOBULIN FC RECEPTOR"/>
    <property type="match status" value="1"/>
</dbReference>
<feature type="domain" description="Ig-like" evidence="3">
    <location>
        <begin position="6"/>
        <end position="100"/>
    </location>
</feature>
<dbReference type="Proteomes" id="UP001345963">
    <property type="component" value="Unassembled WGS sequence"/>
</dbReference>
<organism evidence="4 5">
    <name type="scientific">Ataeniobius toweri</name>
    <dbReference type="NCBI Taxonomy" id="208326"/>
    <lineage>
        <taxon>Eukaryota</taxon>
        <taxon>Metazoa</taxon>
        <taxon>Chordata</taxon>
        <taxon>Craniata</taxon>
        <taxon>Vertebrata</taxon>
        <taxon>Euteleostomi</taxon>
        <taxon>Actinopterygii</taxon>
        <taxon>Neopterygii</taxon>
        <taxon>Teleostei</taxon>
        <taxon>Neoteleostei</taxon>
        <taxon>Acanthomorphata</taxon>
        <taxon>Ovalentaria</taxon>
        <taxon>Atherinomorphae</taxon>
        <taxon>Cyprinodontiformes</taxon>
        <taxon>Goodeidae</taxon>
        <taxon>Ataeniobius</taxon>
    </lineage>
</organism>
<keyword evidence="2" id="KW-1015">Disulfide bond</keyword>
<dbReference type="Pfam" id="PF13927">
    <property type="entry name" value="Ig_3"/>
    <property type="match status" value="1"/>
</dbReference>
<dbReference type="PROSITE" id="PS50835">
    <property type="entry name" value="IG_LIKE"/>
    <property type="match status" value="1"/>
</dbReference>
<dbReference type="EMBL" id="JAHUTI010053679">
    <property type="protein sequence ID" value="MED6249880.1"/>
    <property type="molecule type" value="Genomic_DNA"/>
</dbReference>
<evidence type="ECO:0000259" key="3">
    <source>
        <dbReference type="PROSITE" id="PS50835"/>
    </source>
</evidence>
<evidence type="ECO:0000313" key="5">
    <source>
        <dbReference type="Proteomes" id="UP001345963"/>
    </source>
</evidence>
<evidence type="ECO:0000313" key="4">
    <source>
        <dbReference type="EMBL" id="MED6249880.1"/>
    </source>
</evidence>
<gene>
    <name evidence="4" type="ORF">ATANTOWER_021091</name>
</gene>
<reference evidence="4 5" key="1">
    <citation type="submission" date="2021-07" db="EMBL/GenBank/DDBJ databases">
        <authorList>
            <person name="Palmer J.M."/>
        </authorList>
    </citation>
    <scope>NUCLEOTIDE SEQUENCE [LARGE SCALE GENOMIC DNA]</scope>
    <source>
        <strain evidence="4 5">AT_MEX2019</strain>
        <tissue evidence="4">Muscle</tissue>
    </source>
</reference>
<name>A0ABU7BJX7_9TELE</name>
<keyword evidence="1" id="KW-0732">Signal</keyword>
<sequence length="113" mass="13043">MHLDPPETMNQMDSSSNRIINKVFIKVAMIQQPSWSQIYRGERVTLRCEIQGGGGAQWTYEWRPTNRNSPSSSEYRIISATEAQSGEYSCRGRTERFSLTPWSDVIKITLRKL</sequence>
<dbReference type="InterPro" id="IPR050488">
    <property type="entry name" value="Ig_Fc_receptor"/>
</dbReference>
<evidence type="ECO:0000256" key="2">
    <source>
        <dbReference type="ARBA" id="ARBA00023157"/>
    </source>
</evidence>
<dbReference type="InterPro" id="IPR007110">
    <property type="entry name" value="Ig-like_dom"/>
</dbReference>
<dbReference type="SUPFAM" id="SSF48726">
    <property type="entry name" value="Immunoglobulin"/>
    <property type="match status" value="1"/>
</dbReference>
<evidence type="ECO:0000256" key="1">
    <source>
        <dbReference type="ARBA" id="ARBA00022729"/>
    </source>
</evidence>
<keyword evidence="5" id="KW-1185">Reference proteome</keyword>
<comment type="caution">
    <text evidence="4">The sequence shown here is derived from an EMBL/GenBank/DDBJ whole genome shotgun (WGS) entry which is preliminary data.</text>
</comment>
<accession>A0ABU7BJX7</accession>
<dbReference type="InterPro" id="IPR013783">
    <property type="entry name" value="Ig-like_fold"/>
</dbReference>
<dbReference type="PANTHER" id="PTHR11481:SF64">
    <property type="entry name" value="FC RECEPTOR-LIKE PROTEIN 4"/>
    <property type="match status" value="1"/>
</dbReference>
<dbReference type="InterPro" id="IPR036179">
    <property type="entry name" value="Ig-like_dom_sf"/>
</dbReference>
<dbReference type="SMART" id="SM00409">
    <property type="entry name" value="IG"/>
    <property type="match status" value="1"/>
</dbReference>
<dbReference type="InterPro" id="IPR003599">
    <property type="entry name" value="Ig_sub"/>
</dbReference>
<protein>
    <recommendedName>
        <fullName evidence="3">Ig-like domain-containing protein</fullName>
    </recommendedName>
</protein>
<dbReference type="Gene3D" id="2.60.40.10">
    <property type="entry name" value="Immunoglobulins"/>
    <property type="match status" value="1"/>
</dbReference>
<proteinExistence type="predicted"/>